<dbReference type="OrthoDB" id="5330253at2759"/>
<feature type="region of interest" description="Disordered" evidence="1">
    <location>
        <begin position="216"/>
        <end position="372"/>
    </location>
</feature>
<feature type="compositionally biased region" description="Polar residues" evidence="1">
    <location>
        <begin position="713"/>
        <end position="729"/>
    </location>
</feature>
<dbReference type="PANTHER" id="PTHR28186:SF1">
    <property type="entry name" value="MEIOTICALLY UP-REGULATED GENE 9 PROTEIN"/>
    <property type="match status" value="1"/>
</dbReference>
<dbReference type="PANTHER" id="PTHR28186">
    <property type="entry name" value="MEIOTICALLY UP-REGULATED GENE 9 PROTEIN"/>
    <property type="match status" value="1"/>
</dbReference>
<feature type="region of interest" description="Disordered" evidence="1">
    <location>
        <begin position="21"/>
        <end position="57"/>
    </location>
</feature>
<comment type="caution">
    <text evidence="2">The sequence shown here is derived from an EMBL/GenBank/DDBJ whole genome shotgun (WGS) entry which is preliminary data.</text>
</comment>
<evidence type="ECO:0000256" key="1">
    <source>
        <dbReference type="SAM" id="MobiDB-lite"/>
    </source>
</evidence>
<dbReference type="InterPro" id="IPR018809">
    <property type="entry name" value="DUF2406"/>
</dbReference>
<name>A0A9P8E8A9_AURME</name>
<feature type="compositionally biased region" description="Basic and acidic residues" evidence="1">
    <location>
        <begin position="541"/>
        <end position="567"/>
    </location>
</feature>
<feature type="region of interest" description="Disordered" evidence="1">
    <location>
        <begin position="656"/>
        <end position="874"/>
    </location>
</feature>
<reference evidence="2" key="1">
    <citation type="journal article" date="2021" name="J Fungi (Basel)">
        <title>Virulence traits and population genomics of the black yeast Aureobasidium melanogenum.</title>
        <authorList>
            <person name="Cernosa A."/>
            <person name="Sun X."/>
            <person name="Gostincar C."/>
            <person name="Fang C."/>
            <person name="Gunde-Cimerman N."/>
            <person name="Song Z."/>
        </authorList>
    </citation>
    <scope>NUCLEOTIDE SEQUENCE</scope>
    <source>
        <strain evidence="2">EXF-9911</strain>
    </source>
</reference>
<feature type="compositionally biased region" description="Polar residues" evidence="1">
    <location>
        <begin position="216"/>
        <end position="229"/>
    </location>
</feature>
<evidence type="ECO:0000313" key="3">
    <source>
        <dbReference type="Proteomes" id="UP000779574"/>
    </source>
</evidence>
<feature type="compositionally biased region" description="Basic residues" evidence="1">
    <location>
        <begin position="865"/>
        <end position="874"/>
    </location>
</feature>
<feature type="compositionally biased region" description="Polar residues" evidence="1">
    <location>
        <begin position="349"/>
        <end position="371"/>
    </location>
</feature>
<feature type="compositionally biased region" description="Polar residues" evidence="1">
    <location>
        <begin position="662"/>
        <end position="672"/>
    </location>
</feature>
<feature type="non-terminal residue" evidence="2">
    <location>
        <position position="1"/>
    </location>
</feature>
<dbReference type="AlphaFoldDB" id="A0A9P8E8A9"/>
<feature type="compositionally biased region" description="Polar residues" evidence="1">
    <location>
        <begin position="309"/>
        <end position="328"/>
    </location>
</feature>
<reference evidence="2" key="2">
    <citation type="submission" date="2021-08" db="EMBL/GenBank/DDBJ databases">
        <authorList>
            <person name="Gostincar C."/>
            <person name="Sun X."/>
            <person name="Song Z."/>
            <person name="Gunde-Cimerman N."/>
        </authorList>
    </citation>
    <scope>NUCLEOTIDE SEQUENCE</scope>
    <source>
        <strain evidence="2">EXF-9911</strain>
    </source>
</reference>
<feature type="compositionally biased region" description="Polar residues" evidence="1">
    <location>
        <begin position="45"/>
        <end position="57"/>
    </location>
</feature>
<proteinExistence type="predicted"/>
<gene>
    <name evidence="2" type="ORF">KCU76_g13249</name>
</gene>
<feature type="compositionally biased region" description="Basic and acidic residues" evidence="1">
    <location>
        <begin position="23"/>
        <end position="35"/>
    </location>
</feature>
<dbReference type="Pfam" id="PF10295">
    <property type="entry name" value="DUF2406"/>
    <property type="match status" value="1"/>
</dbReference>
<feature type="compositionally biased region" description="Polar residues" evidence="1">
    <location>
        <begin position="736"/>
        <end position="769"/>
    </location>
</feature>
<sequence>MHFTFFMTRHARDMPIEMDSDSEFVHSSHDPRNGFDLDGDASGRQPGNLTDQHNSNEPHYTSVYELARPIWPANDVVTPAISERKIRKLECGNDDEKLMAAFARHVINPNRNRRPGTRWVSHRSLRKAFAEHFDQTGFLAESSWKDKTAGDFGLPDLFFRSVDDIKACLGPNESVDDLVEDLGRAPALHALTAEEYEQLQNRVTLNEYSASIATDQPQSFDTSSQSGQGLQDEGGLNTTSDGSDIPRPSKRLRSMSSAESQFGDKTRRPPVLGPDWVRVTTDRMSPPGTKPRVSPETKHSTPSHALGLSTPNTKSLENNNTHAASQQRSDQRLSAKPRTMHEHRPKPLQQDQADITDSEGQSKAPRSSSPVANEMRAVKTILIPKICDILKDFPTAPEDESFPPLLRQLVTATVANTPQAVEERHLDLLTYVVTHCTSSSPTDQVKTASLVRPILKILSRHRQNLAGQTHSQIQRDINAAARANDLNWLRVLHAELLLFEAQHDGDQNVSVRQQRSERARFSMDQSSPSSRPRTTSRAFSHKSDHSRSSKHEVLVDNPAEKQRRDSFWKGGSKANPNAAINEAQPGGVFPVTPADPNQDRAMMEASTLESLRQVQHKDSNGNVITEPDLSNPTRPRWERPLDTIRSFERAIDGGYKRRSVSRSESYTYNNNDMSRRSSYYGGNNQENGYGGGHYASRRQDGYSDVSIPGGPPSRNQYTRRMNSSRSNSAYGFYPQHSYNDSYDANAQHSDSTGPWGNSTDPSSENSSLDRANGVPKQTDPYGYDINNGAPIMEEYASDSDGGYGMSYGRKNGAQGGNPEASGRSQAPPVRAPIKLGGADGPLASQGGSLPPATRPVAAKEEKKKGFFKKRFSKG</sequence>
<feature type="region of interest" description="Disordered" evidence="1">
    <location>
        <begin position="507"/>
        <end position="573"/>
    </location>
</feature>
<protein>
    <submittedName>
        <fullName evidence="2">Uncharacterized protein</fullName>
    </submittedName>
</protein>
<dbReference type="Proteomes" id="UP000779574">
    <property type="component" value="Unassembled WGS sequence"/>
</dbReference>
<feature type="compositionally biased region" description="Low complexity" evidence="1">
    <location>
        <begin position="526"/>
        <end position="537"/>
    </location>
</feature>
<dbReference type="EMBL" id="JAHFXF010000731">
    <property type="protein sequence ID" value="KAG9683221.1"/>
    <property type="molecule type" value="Genomic_DNA"/>
</dbReference>
<accession>A0A9P8E8A9</accession>
<evidence type="ECO:0000313" key="2">
    <source>
        <dbReference type="EMBL" id="KAG9683221.1"/>
    </source>
</evidence>
<organism evidence="2 3">
    <name type="scientific">Aureobasidium melanogenum</name>
    <name type="common">Aureobasidium pullulans var. melanogenum</name>
    <dbReference type="NCBI Taxonomy" id="46634"/>
    <lineage>
        <taxon>Eukaryota</taxon>
        <taxon>Fungi</taxon>
        <taxon>Dikarya</taxon>
        <taxon>Ascomycota</taxon>
        <taxon>Pezizomycotina</taxon>
        <taxon>Dothideomycetes</taxon>
        <taxon>Dothideomycetidae</taxon>
        <taxon>Dothideales</taxon>
        <taxon>Saccotheciaceae</taxon>
        <taxon>Aureobasidium</taxon>
    </lineage>
</organism>